<evidence type="ECO:0000256" key="12">
    <source>
        <dbReference type="ARBA" id="ARBA00023136"/>
    </source>
</evidence>
<reference evidence="16 17" key="1">
    <citation type="submission" date="2017-02" db="EMBL/GenBank/DDBJ databases">
        <authorList>
            <person name="Peterson S.W."/>
        </authorList>
    </citation>
    <scope>NUCLEOTIDE SEQUENCE [LARGE SCALE GENOMIC DNA]</scope>
    <source>
        <strain evidence="16 17">DSM 21749</strain>
    </source>
</reference>
<evidence type="ECO:0000313" key="17">
    <source>
        <dbReference type="Proteomes" id="UP000190061"/>
    </source>
</evidence>
<keyword evidence="9 15" id="KW-0418">Kinase</keyword>
<dbReference type="GO" id="GO:0005886">
    <property type="term" value="C:plasma membrane"/>
    <property type="evidence" value="ECO:0007669"/>
    <property type="project" value="UniProtKB-SubCell"/>
</dbReference>
<dbReference type="GO" id="GO:0009244">
    <property type="term" value="P:lipopolysaccharide core region biosynthetic process"/>
    <property type="evidence" value="ECO:0007669"/>
    <property type="project" value="UniProtKB-UniRule"/>
</dbReference>
<keyword evidence="12 15" id="KW-0472">Membrane</keyword>
<evidence type="ECO:0000256" key="3">
    <source>
        <dbReference type="ARBA" id="ARBA00010327"/>
    </source>
</evidence>
<keyword evidence="6 15" id="KW-0997">Cell inner membrane</keyword>
<dbReference type="EMBL" id="FUXP01000002">
    <property type="protein sequence ID" value="SJZ83959.1"/>
    <property type="molecule type" value="Genomic_DNA"/>
</dbReference>
<dbReference type="Pfam" id="PF06293">
    <property type="entry name" value="Kdo"/>
    <property type="match status" value="1"/>
</dbReference>
<accession>A0A1T4NXK2</accession>
<dbReference type="HAMAP" id="MF_00521">
    <property type="entry name" value="KDO_kinase"/>
    <property type="match status" value="1"/>
</dbReference>
<evidence type="ECO:0000256" key="2">
    <source>
        <dbReference type="ARBA" id="ARBA00004713"/>
    </source>
</evidence>
<proteinExistence type="inferred from homology"/>
<comment type="pathway">
    <text evidence="2 15">Bacterial outer membrane biogenesis; LPS core biosynthesis.</text>
</comment>
<keyword evidence="10 15" id="KW-0067">ATP-binding</keyword>
<dbReference type="Gene3D" id="1.10.510.10">
    <property type="entry name" value="Transferase(Phosphotransferase) domain 1"/>
    <property type="match status" value="1"/>
</dbReference>
<evidence type="ECO:0000256" key="8">
    <source>
        <dbReference type="ARBA" id="ARBA00022741"/>
    </source>
</evidence>
<dbReference type="UniPathway" id="UPA00958"/>
<evidence type="ECO:0000256" key="11">
    <source>
        <dbReference type="ARBA" id="ARBA00022985"/>
    </source>
</evidence>
<evidence type="ECO:0000256" key="13">
    <source>
        <dbReference type="ARBA" id="ARBA00029511"/>
    </source>
</evidence>
<comment type="catalytic activity">
    <reaction evidence="14 15">
        <text>an alpha-Kdo-(2-&gt;6)-lipid IVA + ATP = a 4-O-phospho-alpha-Kdo-(2-&gt;6)-lipid IVA + ADP + H(+)</text>
        <dbReference type="Rhea" id="RHEA:74271"/>
        <dbReference type="ChEBI" id="CHEBI:15378"/>
        <dbReference type="ChEBI" id="CHEBI:30616"/>
        <dbReference type="ChEBI" id="CHEBI:176428"/>
        <dbReference type="ChEBI" id="CHEBI:193140"/>
        <dbReference type="ChEBI" id="CHEBI:456216"/>
        <dbReference type="EC" id="2.7.1.166"/>
    </reaction>
</comment>
<dbReference type="GO" id="GO:0016773">
    <property type="term" value="F:phosphotransferase activity, alcohol group as acceptor"/>
    <property type="evidence" value="ECO:0007669"/>
    <property type="project" value="UniProtKB-UniRule"/>
</dbReference>
<organism evidence="16 17">
    <name type="scientific">Lysobacter spongiicola DSM 21749</name>
    <dbReference type="NCBI Taxonomy" id="1122188"/>
    <lineage>
        <taxon>Bacteria</taxon>
        <taxon>Pseudomonadati</taxon>
        <taxon>Pseudomonadota</taxon>
        <taxon>Gammaproteobacteria</taxon>
        <taxon>Lysobacterales</taxon>
        <taxon>Lysobacteraceae</taxon>
        <taxon>Novilysobacter</taxon>
    </lineage>
</organism>
<dbReference type="STRING" id="1122188.SAMN02745674_00959"/>
<keyword evidence="11 15" id="KW-0448">Lipopolysaccharide biosynthesis</keyword>
<dbReference type="EC" id="2.7.1.166" evidence="4 15"/>
<dbReference type="SUPFAM" id="SSF56112">
    <property type="entry name" value="Protein kinase-like (PK-like)"/>
    <property type="match status" value="1"/>
</dbReference>
<comment type="similarity">
    <text evidence="3 15">Belongs to the protein kinase superfamily. KdkA/RfaP family.</text>
</comment>
<keyword evidence="17" id="KW-1185">Reference proteome</keyword>
<dbReference type="GO" id="GO:0005524">
    <property type="term" value="F:ATP binding"/>
    <property type="evidence" value="ECO:0007669"/>
    <property type="project" value="UniProtKB-UniRule"/>
</dbReference>
<evidence type="ECO:0000256" key="7">
    <source>
        <dbReference type="ARBA" id="ARBA00022679"/>
    </source>
</evidence>
<evidence type="ECO:0000256" key="4">
    <source>
        <dbReference type="ARBA" id="ARBA00011988"/>
    </source>
</evidence>
<dbReference type="InterPro" id="IPR022826">
    <property type="entry name" value="KDO_kinase"/>
</dbReference>
<evidence type="ECO:0000256" key="15">
    <source>
        <dbReference type="HAMAP-Rule" id="MF_00521"/>
    </source>
</evidence>
<evidence type="ECO:0000256" key="5">
    <source>
        <dbReference type="ARBA" id="ARBA00022475"/>
    </source>
</evidence>
<evidence type="ECO:0000256" key="9">
    <source>
        <dbReference type="ARBA" id="ARBA00022777"/>
    </source>
</evidence>
<gene>
    <name evidence="15" type="primary">kdkA</name>
    <name evidence="16" type="ORF">SAMN02745674_00959</name>
</gene>
<evidence type="ECO:0000313" key="16">
    <source>
        <dbReference type="EMBL" id="SJZ83959.1"/>
    </source>
</evidence>
<comment type="function">
    <text evidence="15">Catalyzes the ATP-dependent phosphorylation of the 3-deoxy-D-manno-octulosonic acid (Kdo) residue in Kdo-lipid IV(A) at the 4-OH position.</text>
</comment>
<feature type="active site" evidence="15">
    <location>
        <position position="190"/>
    </location>
</feature>
<name>A0A1T4NXK2_9GAMM</name>
<keyword evidence="7 15" id="KW-0808">Transferase</keyword>
<evidence type="ECO:0000256" key="6">
    <source>
        <dbReference type="ARBA" id="ARBA00022519"/>
    </source>
</evidence>
<protein>
    <recommendedName>
        <fullName evidence="13 15">3-deoxy-D-manno-octulosonic acid kinase</fullName>
        <shortName evidence="15">Kdo kinase</shortName>
        <ecNumber evidence="4 15">2.7.1.166</ecNumber>
    </recommendedName>
</protein>
<dbReference type="InterPro" id="IPR011009">
    <property type="entry name" value="Kinase-like_dom_sf"/>
</dbReference>
<evidence type="ECO:0000256" key="10">
    <source>
        <dbReference type="ARBA" id="ARBA00022840"/>
    </source>
</evidence>
<sequence length="264" mass="29582">MEEGAGGMVIARLRGMTGYDATEGLTPFREDGGIGAILFDLEVVRQAQAEWFSPAFWGDSARPVESGGRGGAWFVDAPFGQSVLRCYLRGGLVAHVNRDRYLWRGAARTRSFAEFRLTRAAAEKGVPVPRPIAACYLRQGMHYRAAILVERLPDVRTLADRAAVAGDCAPWEEAGRLIARAHRAGLDHADLNAHNLLFDRTGQGWLIDLDRSRMQIPATRWREGNLARLKRSLMKLRGQRSTDAVERDFARLREAYDRIWARGY</sequence>
<evidence type="ECO:0000256" key="1">
    <source>
        <dbReference type="ARBA" id="ARBA00004515"/>
    </source>
</evidence>
<keyword evidence="8 15" id="KW-0547">Nucleotide-binding</keyword>
<comment type="subcellular location">
    <subcellularLocation>
        <location evidence="1 15">Cell inner membrane</location>
        <topology evidence="1 15">Peripheral membrane protein</topology>
        <orientation evidence="1 15">Cytoplasmic side</orientation>
    </subcellularLocation>
</comment>
<dbReference type="NCBIfam" id="NF002475">
    <property type="entry name" value="PRK01723.1"/>
    <property type="match status" value="1"/>
</dbReference>
<dbReference type="AlphaFoldDB" id="A0A1T4NXK2"/>
<evidence type="ECO:0000256" key="14">
    <source>
        <dbReference type="ARBA" id="ARBA00034417"/>
    </source>
</evidence>
<dbReference type="GO" id="GO:0016301">
    <property type="term" value="F:kinase activity"/>
    <property type="evidence" value="ECO:0007669"/>
    <property type="project" value="UniProtKB-KW"/>
</dbReference>
<keyword evidence="5 15" id="KW-1003">Cell membrane</keyword>
<dbReference type="Proteomes" id="UP000190061">
    <property type="component" value="Unassembled WGS sequence"/>
</dbReference>